<feature type="region of interest" description="Disordered" evidence="3">
    <location>
        <begin position="293"/>
        <end position="321"/>
    </location>
</feature>
<dbReference type="OrthoDB" id="5982823at2759"/>
<dbReference type="GO" id="GO:0005793">
    <property type="term" value="C:endoplasmic reticulum-Golgi intermediate compartment"/>
    <property type="evidence" value="ECO:0007669"/>
    <property type="project" value="TreeGrafter"/>
</dbReference>
<evidence type="ECO:0000313" key="5">
    <source>
        <dbReference type="EMBL" id="TNN15393.1"/>
    </source>
</evidence>
<evidence type="ECO:0000313" key="6">
    <source>
        <dbReference type="Proteomes" id="UP000311919"/>
    </source>
</evidence>
<feature type="compositionally biased region" description="Polar residues" evidence="3">
    <location>
        <begin position="309"/>
        <end position="321"/>
    </location>
</feature>
<dbReference type="PROSITE" id="PS50222">
    <property type="entry name" value="EF_HAND_2"/>
    <property type="match status" value="2"/>
</dbReference>
<dbReference type="InterPro" id="IPR018247">
    <property type="entry name" value="EF_Hand_1_Ca_BS"/>
</dbReference>
<comment type="caution">
    <text evidence="5">The sequence shown here is derived from an EMBL/GenBank/DDBJ whole genome shotgun (WGS) entry which is preliminary data.</text>
</comment>
<sequence>MPEEAAQYEKYLEEAPKALNVDDHILASAKRLIKENSTLDDLLLLWNTSIRDRDSEKKRHIIEELLKIRLKSNLGHTPDVFGGSVLKDETKPRKESLKKIVDRLKKLDSEQETKYQKHVEEEKNNTVRRFLKHSDEERAAMLRHFKESAERHRRRPKIYQPGSEDQLKEYWEKYEGLDRESFNPRTLFADIDLDGDGYLNVNEIEAFLQREIEKVYNPEDPDFDPWEEKYDQIKMRQKFMERFDTDKDYFISREEFLKNVKVPYVLGDHYWKTAQDVEDMFETDESELRRLASEAQSLEKDHLTDAPNLHQTTEQPNVQKT</sequence>
<dbReference type="PROSITE" id="PS00018">
    <property type="entry name" value="EF_HAND_1"/>
    <property type="match status" value="1"/>
</dbReference>
<dbReference type="PANTHER" id="PTHR19237">
    <property type="entry name" value="NUCLEOBINDIN"/>
    <property type="match status" value="1"/>
</dbReference>
<accession>A0A4Z2DFX6</accession>
<feature type="compositionally biased region" description="Basic and acidic residues" evidence="3">
    <location>
        <begin position="293"/>
        <end position="304"/>
    </location>
</feature>
<dbReference type="Proteomes" id="UP000311919">
    <property type="component" value="Unassembled WGS sequence"/>
</dbReference>
<evidence type="ECO:0000256" key="2">
    <source>
        <dbReference type="ARBA" id="ARBA00022837"/>
    </source>
</evidence>
<dbReference type="InterPro" id="IPR002048">
    <property type="entry name" value="EF_hand_dom"/>
</dbReference>
<protein>
    <submittedName>
        <fullName evidence="5">Nucleobindin-1 isoform 2</fullName>
    </submittedName>
</protein>
<dbReference type="Pfam" id="PF13499">
    <property type="entry name" value="EF-hand_7"/>
    <property type="match status" value="1"/>
</dbReference>
<evidence type="ECO:0000259" key="4">
    <source>
        <dbReference type="PROSITE" id="PS50222"/>
    </source>
</evidence>
<dbReference type="EMBL" id="SKCS01000148">
    <property type="protein sequence ID" value="TNN15393.1"/>
    <property type="molecule type" value="Genomic_DNA"/>
</dbReference>
<keyword evidence="1" id="KW-0732">Signal</keyword>
<gene>
    <name evidence="5" type="ORF">EWB00_001279</name>
</gene>
<reference evidence="5 6" key="1">
    <citation type="submission" date="2019-03" db="EMBL/GenBank/DDBJ databases">
        <title>An improved genome assembly of the fluke Schistosoma japonicum.</title>
        <authorList>
            <person name="Hu W."/>
            <person name="Luo F."/>
            <person name="Yin M."/>
            <person name="Mo X."/>
            <person name="Sun C."/>
            <person name="Wu Q."/>
            <person name="Zhu B."/>
            <person name="Xiang M."/>
            <person name="Wang J."/>
            <person name="Wang Y."/>
            <person name="Zhang T."/>
            <person name="Xu B."/>
            <person name="Zheng H."/>
            <person name="Feng Z."/>
        </authorList>
    </citation>
    <scope>NUCLEOTIDE SEQUENCE [LARGE SCALE GENOMIC DNA]</scope>
    <source>
        <strain evidence="5">HuSjv2</strain>
        <tissue evidence="5">Worms</tissue>
    </source>
</reference>
<feature type="domain" description="EF-hand" evidence="4">
    <location>
        <begin position="179"/>
        <end position="214"/>
    </location>
</feature>
<dbReference type="InterPro" id="IPR040250">
    <property type="entry name" value="Nucleobindin"/>
</dbReference>
<dbReference type="PANTHER" id="PTHR19237:SF20">
    <property type="entry name" value="NUCLEOBINDIN 1"/>
    <property type="match status" value="1"/>
</dbReference>
<proteinExistence type="predicted"/>
<dbReference type="Gene3D" id="1.10.238.10">
    <property type="entry name" value="EF-hand"/>
    <property type="match status" value="1"/>
</dbReference>
<dbReference type="GO" id="GO:0005509">
    <property type="term" value="F:calcium ion binding"/>
    <property type="evidence" value="ECO:0007669"/>
    <property type="project" value="InterPro"/>
</dbReference>
<evidence type="ECO:0000256" key="3">
    <source>
        <dbReference type="SAM" id="MobiDB-lite"/>
    </source>
</evidence>
<dbReference type="GO" id="GO:0070062">
    <property type="term" value="C:extracellular exosome"/>
    <property type="evidence" value="ECO:0007669"/>
    <property type="project" value="TreeGrafter"/>
</dbReference>
<dbReference type="AlphaFoldDB" id="A0A4Z2DFX6"/>
<dbReference type="InterPro" id="IPR011992">
    <property type="entry name" value="EF-hand-dom_pair"/>
</dbReference>
<feature type="domain" description="EF-hand" evidence="4">
    <location>
        <begin position="231"/>
        <end position="266"/>
    </location>
</feature>
<keyword evidence="2" id="KW-0106">Calcium</keyword>
<organism evidence="5 6">
    <name type="scientific">Schistosoma japonicum</name>
    <name type="common">Blood fluke</name>
    <dbReference type="NCBI Taxonomy" id="6182"/>
    <lineage>
        <taxon>Eukaryota</taxon>
        <taxon>Metazoa</taxon>
        <taxon>Spiralia</taxon>
        <taxon>Lophotrochozoa</taxon>
        <taxon>Platyhelminthes</taxon>
        <taxon>Trematoda</taxon>
        <taxon>Digenea</taxon>
        <taxon>Strigeidida</taxon>
        <taxon>Schistosomatoidea</taxon>
        <taxon>Schistosomatidae</taxon>
        <taxon>Schistosoma</taxon>
    </lineage>
</organism>
<name>A0A4Z2DFX6_SCHJA</name>
<evidence type="ECO:0000256" key="1">
    <source>
        <dbReference type="ARBA" id="ARBA00022729"/>
    </source>
</evidence>
<dbReference type="SUPFAM" id="SSF47473">
    <property type="entry name" value="EF-hand"/>
    <property type="match status" value="1"/>
</dbReference>
<keyword evidence="6" id="KW-1185">Reference proteome</keyword>